<organism evidence="2 3">
    <name type="scientific">Lithohypha guttulata</name>
    <dbReference type="NCBI Taxonomy" id="1690604"/>
    <lineage>
        <taxon>Eukaryota</taxon>
        <taxon>Fungi</taxon>
        <taxon>Dikarya</taxon>
        <taxon>Ascomycota</taxon>
        <taxon>Pezizomycotina</taxon>
        <taxon>Eurotiomycetes</taxon>
        <taxon>Chaetothyriomycetidae</taxon>
        <taxon>Chaetothyriales</taxon>
        <taxon>Trichomeriaceae</taxon>
        <taxon>Lithohypha</taxon>
    </lineage>
</organism>
<dbReference type="Proteomes" id="UP001309876">
    <property type="component" value="Unassembled WGS sequence"/>
</dbReference>
<protein>
    <recommendedName>
        <fullName evidence="4">Methyltransferase type 11 domain-containing protein</fullName>
    </recommendedName>
</protein>
<proteinExistence type="predicted"/>
<feature type="region of interest" description="Disordered" evidence="1">
    <location>
        <begin position="1"/>
        <end position="27"/>
    </location>
</feature>
<gene>
    <name evidence="2" type="ORF">LTR05_002142</name>
</gene>
<keyword evidence="3" id="KW-1185">Reference proteome</keyword>
<dbReference type="SUPFAM" id="SSF53335">
    <property type="entry name" value="S-adenosyl-L-methionine-dependent methyltransferases"/>
    <property type="match status" value="1"/>
</dbReference>
<accession>A0AAN7T1W4</accession>
<sequence>MDTTQPSVRSYSPANPNGPFPYSSADMTPMDPGNDAAFYGPPRFVTHIDNNAIAKLKGYYDAELPRKGTILDFCSSWISHYPPDVFNLAKKRDEHQSKSEAQPGQATVGTTGSEDLIVLGTGMNQAELKANPILWQFSVQDLNTDPEVHLPAEQGLQLDASTCVVSIDYLTKPVDVLSSIRQQTKQGGTVHLAISNRCFPTKVVGRWLKIDEQERLEMVGDYLHWAGWKEIEIVDVVKAGFFTDPLWVVRAKKL</sequence>
<reference evidence="2 3" key="1">
    <citation type="submission" date="2023-08" db="EMBL/GenBank/DDBJ databases">
        <title>Black Yeasts Isolated from many extreme environments.</title>
        <authorList>
            <person name="Coleine C."/>
            <person name="Stajich J.E."/>
            <person name="Selbmann L."/>
        </authorList>
    </citation>
    <scope>NUCLEOTIDE SEQUENCE [LARGE SCALE GENOMIC DNA]</scope>
    <source>
        <strain evidence="2 3">CCFEE 5910</strain>
    </source>
</reference>
<dbReference type="AlphaFoldDB" id="A0AAN7T1W4"/>
<evidence type="ECO:0000313" key="3">
    <source>
        <dbReference type="Proteomes" id="UP001309876"/>
    </source>
</evidence>
<dbReference type="InterPro" id="IPR029063">
    <property type="entry name" value="SAM-dependent_MTases_sf"/>
</dbReference>
<dbReference type="PANTHER" id="PTHR43036">
    <property type="entry name" value="OSJNBB0011N17.9 PROTEIN"/>
    <property type="match status" value="1"/>
</dbReference>
<feature type="compositionally biased region" description="Polar residues" evidence="1">
    <location>
        <begin position="1"/>
        <end position="15"/>
    </location>
</feature>
<dbReference type="PANTHER" id="PTHR43036:SF2">
    <property type="entry name" value="OS04G0481300 PROTEIN"/>
    <property type="match status" value="1"/>
</dbReference>
<evidence type="ECO:0000313" key="2">
    <source>
        <dbReference type="EMBL" id="KAK5087926.1"/>
    </source>
</evidence>
<dbReference type="EMBL" id="JAVRRJ010000002">
    <property type="protein sequence ID" value="KAK5087926.1"/>
    <property type="molecule type" value="Genomic_DNA"/>
</dbReference>
<comment type="caution">
    <text evidence="2">The sequence shown here is derived from an EMBL/GenBank/DDBJ whole genome shotgun (WGS) entry which is preliminary data.</text>
</comment>
<evidence type="ECO:0000256" key="1">
    <source>
        <dbReference type="SAM" id="MobiDB-lite"/>
    </source>
</evidence>
<name>A0AAN7T1W4_9EURO</name>
<evidence type="ECO:0008006" key="4">
    <source>
        <dbReference type="Google" id="ProtNLM"/>
    </source>
</evidence>